<dbReference type="Proteomes" id="UP001230426">
    <property type="component" value="Unassembled WGS sequence"/>
</dbReference>
<evidence type="ECO:0000313" key="2">
    <source>
        <dbReference type="Proteomes" id="UP001230426"/>
    </source>
</evidence>
<sequence length="32" mass="3413">MDDERTTLSFGPDLAGILPSFLGAETNDGRCL</sequence>
<proteinExistence type="predicted"/>
<reference evidence="1 2" key="1">
    <citation type="submission" date="2023-07" db="EMBL/GenBank/DDBJ databases">
        <title>Sequencing the genomes of 1000 actinobacteria strains.</title>
        <authorList>
            <person name="Klenk H.-P."/>
        </authorList>
    </citation>
    <scope>NUCLEOTIDE SEQUENCE [LARGE SCALE GENOMIC DNA]</scope>
    <source>
        <strain evidence="1 2">DSM 44109</strain>
    </source>
</reference>
<protein>
    <submittedName>
        <fullName evidence="1">Uncharacterized protein</fullName>
    </submittedName>
</protein>
<keyword evidence="2" id="KW-1185">Reference proteome</keyword>
<name>A0ABT9QXE4_9ACTN</name>
<evidence type="ECO:0000313" key="1">
    <source>
        <dbReference type="EMBL" id="MDP9861658.1"/>
    </source>
</evidence>
<comment type="caution">
    <text evidence="1">The sequence shown here is derived from an EMBL/GenBank/DDBJ whole genome shotgun (WGS) entry which is preliminary data.</text>
</comment>
<organism evidence="1 2">
    <name type="scientific">Streptosporangium brasiliense</name>
    <dbReference type="NCBI Taxonomy" id="47480"/>
    <lineage>
        <taxon>Bacteria</taxon>
        <taxon>Bacillati</taxon>
        <taxon>Actinomycetota</taxon>
        <taxon>Actinomycetes</taxon>
        <taxon>Streptosporangiales</taxon>
        <taxon>Streptosporangiaceae</taxon>
        <taxon>Streptosporangium</taxon>
    </lineage>
</organism>
<dbReference type="EMBL" id="JAUSRB010000001">
    <property type="protein sequence ID" value="MDP9861658.1"/>
    <property type="molecule type" value="Genomic_DNA"/>
</dbReference>
<accession>A0ABT9QXE4</accession>
<gene>
    <name evidence="1" type="ORF">J2S55_000917</name>
</gene>